<dbReference type="InterPro" id="IPR014016">
    <property type="entry name" value="UvrD-like_ATP-bd"/>
</dbReference>
<evidence type="ECO:0000256" key="5">
    <source>
        <dbReference type="ARBA" id="ARBA00022806"/>
    </source>
</evidence>
<dbReference type="Pfam" id="PF00580">
    <property type="entry name" value="UvrD-helicase"/>
    <property type="match status" value="1"/>
</dbReference>
<sequence>MTNWTPAQQAAIEDRGGGLLVSAAAGSGKTAVLTERAVRLIADPAHPIPADKLLIVTFTNAAAAELRARIGESLLRRSQADPASGWLRRQQMLLQRAPICTIDAFCLDLLRRHFEALDIPPDFAPADAGSVQALREVALADTLEAACQDPDFCAFADLYGKGRSDDAAGRAVLQVYDFLRALPDYDRKMDEMLAPWQTAGSFGWSPWRALLLQMAAGRARAACGLLEAALADCRADFAEERARAEESRRTAAARASAAAKVNDKFAEPLERLENALALLRRAESLAAAGEWEPLYDLLTPYVLGMEPEPGLKGMRTRLAGPRKAAVKTRAAEAAGLFAEMLELIPCSEAEAEADRALAAPRLAALFRAVRDFDRRFAAKKKERKLLEFSDFEHLALKLLRGADGSPTPLCAAIRAGYGAVMVDEYQDTNALQDALYQCLAAPDGSNLFLVGDLKQSIYRFRQADPAIFREKLEHWPPLPGGKARSAGQRAENALLALDANFRSAPAVVAGVNFFFEQLMSPDLGDTAYGAGQRLVCGAPGTYQGSVEVCLLPDDETETDAAWIAARIAALVAEGEPVREGTGTRPARYEDCCILLAARADFPVYVRALSERGIPVYADARENLFEAPHIRPLVALLRVIDNPAQDIYLAAAMVGPVFGFTDDDLVRLRAAKKGDSLYGAVAALQDEAAGDGPFVRRVRRFYARLTELRRLARSVPAERLLEEIFASTGYLAALGAMENGQRRREDARRFAAFCAGAGSGGISALVRAIDAADAAGGDTGETVPGAARPGCVTIMTIHRSKGLQFPVVFVADTGRRFNAADLREPVLLHRVCGAGLRLRQEGGELYKTAAYTALAAVHEREMRSEQMRLLYVALTRAQDKLILTMPLGVTRTANPLEKAAAFLAAGAGPVLYSQCHSFAGWLRAALLVHPNGGPLRRLAGDLQLPFVPTDSALTLLLPDAAGEAAAPPAPPPAPVPADPALVEALRQNFAWRYPAAGLAEVPAKVSVTSIVHKAGQTALERPAFLAKDGLSAAEMGTALHAFLEHADFTALAAPSRQGPAALLEALAAERDRQAAARLTAPEIAEKLDLGRLARFFGGEAFRRVLAADSVLREYAFITALPAGAVLAAQGQPPESMPPAAAGEQVLVQGIADILLVFPDHLELLDYKTDRGKCEADFLAAYRPQLNLYALAIEKRFAPKKVTYKGIFSLELEKLIDAG</sequence>
<reference evidence="17" key="1">
    <citation type="journal article" date="2021" name="PeerJ">
        <title>Extensive microbial diversity within the chicken gut microbiome revealed by metagenomics and culture.</title>
        <authorList>
            <person name="Gilroy R."/>
            <person name="Ravi A."/>
            <person name="Getino M."/>
            <person name="Pursley I."/>
            <person name="Horton D.L."/>
            <person name="Alikhan N.F."/>
            <person name="Baker D."/>
            <person name="Gharbi K."/>
            <person name="Hall N."/>
            <person name="Watson M."/>
            <person name="Adriaenssens E.M."/>
            <person name="Foster-Nyarko E."/>
            <person name="Jarju S."/>
            <person name="Secka A."/>
            <person name="Antonio M."/>
            <person name="Oren A."/>
            <person name="Chaudhuri R.R."/>
            <person name="La Ragione R."/>
            <person name="Hildebrand F."/>
            <person name="Pallen M.J."/>
        </authorList>
    </citation>
    <scope>NUCLEOTIDE SEQUENCE</scope>
    <source>
        <strain evidence="17">ChiHcolR34-3080</strain>
    </source>
</reference>
<dbReference type="Gene3D" id="1.10.486.10">
    <property type="entry name" value="PCRA, domain 4"/>
    <property type="match status" value="1"/>
</dbReference>
<dbReference type="GO" id="GO:0005829">
    <property type="term" value="C:cytosol"/>
    <property type="evidence" value="ECO:0007669"/>
    <property type="project" value="TreeGrafter"/>
</dbReference>
<evidence type="ECO:0000256" key="14">
    <source>
        <dbReference type="PROSITE-ProRule" id="PRU00560"/>
    </source>
</evidence>
<keyword evidence="10" id="KW-0413">Isomerase</keyword>
<evidence type="ECO:0000256" key="1">
    <source>
        <dbReference type="ARBA" id="ARBA00022722"/>
    </source>
</evidence>
<dbReference type="InterPro" id="IPR038726">
    <property type="entry name" value="PDDEXK_AddAB-type"/>
</dbReference>
<comment type="catalytic activity">
    <reaction evidence="11">
        <text>Couples ATP hydrolysis with the unwinding of duplex DNA by translocating in the 3'-5' direction.</text>
        <dbReference type="EC" id="5.6.2.4"/>
    </reaction>
</comment>
<dbReference type="PROSITE" id="PS51198">
    <property type="entry name" value="UVRD_HELICASE_ATP_BIND"/>
    <property type="match status" value="1"/>
</dbReference>
<dbReference type="InterPro" id="IPR011604">
    <property type="entry name" value="PDDEXK-like_dom_sf"/>
</dbReference>
<dbReference type="Proteomes" id="UP000823933">
    <property type="component" value="Unassembled WGS sequence"/>
</dbReference>
<evidence type="ECO:0000259" key="15">
    <source>
        <dbReference type="PROSITE" id="PS51198"/>
    </source>
</evidence>
<evidence type="ECO:0000256" key="2">
    <source>
        <dbReference type="ARBA" id="ARBA00022741"/>
    </source>
</evidence>
<keyword evidence="9" id="KW-0234">DNA repair</keyword>
<dbReference type="GO" id="GO:0033202">
    <property type="term" value="C:DNA helicase complex"/>
    <property type="evidence" value="ECO:0007669"/>
    <property type="project" value="TreeGrafter"/>
</dbReference>
<evidence type="ECO:0000256" key="12">
    <source>
        <dbReference type="ARBA" id="ARBA00034808"/>
    </source>
</evidence>
<reference evidence="17" key="2">
    <citation type="submission" date="2021-04" db="EMBL/GenBank/DDBJ databases">
        <authorList>
            <person name="Gilroy R."/>
        </authorList>
    </citation>
    <scope>NUCLEOTIDE SEQUENCE</scope>
    <source>
        <strain evidence="17">ChiHcolR34-3080</strain>
    </source>
</reference>
<evidence type="ECO:0000256" key="9">
    <source>
        <dbReference type="ARBA" id="ARBA00023204"/>
    </source>
</evidence>
<dbReference type="Pfam" id="PF13361">
    <property type="entry name" value="UvrD_C"/>
    <property type="match status" value="2"/>
</dbReference>
<keyword evidence="3" id="KW-0227">DNA damage</keyword>
<dbReference type="InterPro" id="IPR014017">
    <property type="entry name" value="DNA_helicase_UvrD-like_C"/>
</dbReference>
<proteinExistence type="predicted"/>
<feature type="domain" description="UvrD-like helicase C-terminal" evidence="16">
    <location>
        <begin position="516"/>
        <end position="801"/>
    </location>
</feature>
<dbReference type="AlphaFoldDB" id="A0A9D1TWT2"/>
<dbReference type="Pfam" id="PF12705">
    <property type="entry name" value="PDDEXK_1"/>
    <property type="match status" value="1"/>
</dbReference>
<evidence type="ECO:0000256" key="4">
    <source>
        <dbReference type="ARBA" id="ARBA00022801"/>
    </source>
</evidence>
<keyword evidence="8" id="KW-0238">DNA-binding</keyword>
<dbReference type="InterPro" id="IPR011335">
    <property type="entry name" value="Restrct_endonuc-II-like"/>
</dbReference>
<dbReference type="GO" id="GO:0004527">
    <property type="term" value="F:exonuclease activity"/>
    <property type="evidence" value="ECO:0007669"/>
    <property type="project" value="UniProtKB-KW"/>
</dbReference>
<dbReference type="InterPro" id="IPR000212">
    <property type="entry name" value="DNA_helicase_UvrD/REP"/>
</dbReference>
<name>A0A9D1TWT2_9FIRM</name>
<organism evidence="17 18">
    <name type="scientific">Candidatus Faecalibacterium intestinigallinarum</name>
    <dbReference type="NCBI Taxonomy" id="2838581"/>
    <lineage>
        <taxon>Bacteria</taxon>
        <taxon>Bacillati</taxon>
        <taxon>Bacillota</taxon>
        <taxon>Clostridia</taxon>
        <taxon>Eubacteriales</taxon>
        <taxon>Oscillospiraceae</taxon>
        <taxon>Faecalibacterium</taxon>
    </lineage>
</organism>
<dbReference type="GO" id="GO:0043138">
    <property type="term" value="F:3'-5' DNA helicase activity"/>
    <property type="evidence" value="ECO:0007669"/>
    <property type="project" value="UniProtKB-EC"/>
</dbReference>
<evidence type="ECO:0000256" key="8">
    <source>
        <dbReference type="ARBA" id="ARBA00023125"/>
    </source>
</evidence>
<dbReference type="SUPFAM" id="SSF52540">
    <property type="entry name" value="P-loop containing nucleoside triphosphate hydrolases"/>
    <property type="match status" value="1"/>
</dbReference>
<dbReference type="EMBL" id="DXHQ01000120">
    <property type="protein sequence ID" value="HIW09768.1"/>
    <property type="molecule type" value="Genomic_DNA"/>
</dbReference>
<evidence type="ECO:0000256" key="11">
    <source>
        <dbReference type="ARBA" id="ARBA00034617"/>
    </source>
</evidence>
<accession>A0A9D1TWT2</accession>
<protein>
    <recommendedName>
        <fullName evidence="12">DNA 3'-5' helicase</fullName>
        <ecNumber evidence="12">5.6.2.4</ecNumber>
    </recommendedName>
</protein>
<dbReference type="PANTHER" id="PTHR11070">
    <property type="entry name" value="UVRD / RECB / PCRA DNA HELICASE FAMILY MEMBER"/>
    <property type="match status" value="1"/>
</dbReference>
<comment type="caution">
    <text evidence="17">The sequence shown here is derived from an EMBL/GenBank/DDBJ whole genome shotgun (WGS) entry which is preliminary data.</text>
</comment>
<keyword evidence="1" id="KW-0540">Nuclease</keyword>
<evidence type="ECO:0000313" key="18">
    <source>
        <dbReference type="Proteomes" id="UP000823933"/>
    </source>
</evidence>
<keyword evidence="5 14" id="KW-0347">Helicase</keyword>
<dbReference type="Gene3D" id="3.90.320.10">
    <property type="match status" value="1"/>
</dbReference>
<gene>
    <name evidence="17" type="ORF">H9890_10270</name>
</gene>
<dbReference type="GO" id="GO:0003677">
    <property type="term" value="F:DNA binding"/>
    <property type="evidence" value="ECO:0007669"/>
    <property type="project" value="UniProtKB-KW"/>
</dbReference>
<evidence type="ECO:0000256" key="6">
    <source>
        <dbReference type="ARBA" id="ARBA00022839"/>
    </source>
</evidence>
<keyword evidence="2 14" id="KW-0547">Nucleotide-binding</keyword>
<dbReference type="GO" id="GO:0000725">
    <property type="term" value="P:recombinational repair"/>
    <property type="evidence" value="ECO:0007669"/>
    <property type="project" value="TreeGrafter"/>
</dbReference>
<evidence type="ECO:0000256" key="13">
    <source>
        <dbReference type="ARBA" id="ARBA00048988"/>
    </source>
</evidence>
<dbReference type="GO" id="GO:0005524">
    <property type="term" value="F:ATP binding"/>
    <property type="evidence" value="ECO:0007669"/>
    <property type="project" value="UniProtKB-UniRule"/>
</dbReference>
<feature type="domain" description="UvrD-like helicase ATP-binding" evidence="15">
    <location>
        <begin position="2"/>
        <end position="504"/>
    </location>
</feature>
<comment type="catalytic activity">
    <reaction evidence="13">
        <text>ATP + H2O = ADP + phosphate + H(+)</text>
        <dbReference type="Rhea" id="RHEA:13065"/>
        <dbReference type="ChEBI" id="CHEBI:15377"/>
        <dbReference type="ChEBI" id="CHEBI:15378"/>
        <dbReference type="ChEBI" id="CHEBI:30616"/>
        <dbReference type="ChEBI" id="CHEBI:43474"/>
        <dbReference type="ChEBI" id="CHEBI:456216"/>
        <dbReference type="EC" id="5.6.2.4"/>
    </reaction>
</comment>
<keyword evidence="4 14" id="KW-0378">Hydrolase</keyword>
<dbReference type="PANTHER" id="PTHR11070:SF48">
    <property type="entry name" value="ATP-DEPENDENT HELICASE_NUCLEASE SUBUNIT A"/>
    <property type="match status" value="1"/>
</dbReference>
<evidence type="ECO:0000313" key="17">
    <source>
        <dbReference type="EMBL" id="HIW09768.1"/>
    </source>
</evidence>
<dbReference type="InterPro" id="IPR027417">
    <property type="entry name" value="P-loop_NTPase"/>
</dbReference>
<dbReference type="PROSITE" id="PS51217">
    <property type="entry name" value="UVRD_HELICASE_CTER"/>
    <property type="match status" value="1"/>
</dbReference>
<dbReference type="SUPFAM" id="SSF52980">
    <property type="entry name" value="Restriction endonuclease-like"/>
    <property type="match status" value="1"/>
</dbReference>
<dbReference type="Gene3D" id="3.40.50.300">
    <property type="entry name" value="P-loop containing nucleotide triphosphate hydrolases"/>
    <property type="match status" value="4"/>
</dbReference>
<evidence type="ECO:0000256" key="7">
    <source>
        <dbReference type="ARBA" id="ARBA00022840"/>
    </source>
</evidence>
<keyword evidence="7 14" id="KW-0067">ATP-binding</keyword>
<evidence type="ECO:0000256" key="10">
    <source>
        <dbReference type="ARBA" id="ARBA00023235"/>
    </source>
</evidence>
<feature type="binding site" evidence="14">
    <location>
        <begin position="23"/>
        <end position="30"/>
    </location>
    <ligand>
        <name>ATP</name>
        <dbReference type="ChEBI" id="CHEBI:30616"/>
    </ligand>
</feature>
<evidence type="ECO:0000256" key="3">
    <source>
        <dbReference type="ARBA" id="ARBA00022763"/>
    </source>
</evidence>
<keyword evidence="6" id="KW-0269">Exonuclease</keyword>
<dbReference type="EC" id="5.6.2.4" evidence="12"/>
<evidence type="ECO:0000259" key="16">
    <source>
        <dbReference type="PROSITE" id="PS51217"/>
    </source>
</evidence>